<name>A0A8T3DBU0_9TELE</name>
<sequence length="204" mass="23336">MDVEEGDAKKQVDIPMLEGQGGGRGRLIAIALTIQVFCAMCLAFSVYSLQTALSVSRKMMELKEGKDTGIFLEMVREVWHNEEKLQLRVGWKQQMELEDNNTIIFGCTGPYLVHLSVCFVDTHIQEKDDRNNGTLVLRQGNTEKMTIPLDPWNLCKNEIPQTDQRILSFATNDKVSIKFSSGRLKLKYLYVGFHYMLGQQCFYN</sequence>
<dbReference type="EMBL" id="JAERUA010000013">
    <property type="protein sequence ID" value="KAI1892035.1"/>
    <property type="molecule type" value="Genomic_DNA"/>
</dbReference>
<dbReference type="Proteomes" id="UP000829720">
    <property type="component" value="Unassembled WGS sequence"/>
</dbReference>
<evidence type="ECO:0000313" key="3">
    <source>
        <dbReference type="Proteomes" id="UP000829720"/>
    </source>
</evidence>
<proteinExistence type="predicted"/>
<dbReference type="OrthoDB" id="8927426at2759"/>
<protein>
    <submittedName>
        <fullName evidence="2">Uncharacterized protein</fullName>
    </submittedName>
</protein>
<keyword evidence="1" id="KW-0472">Membrane</keyword>
<accession>A0A8T3DBU0</accession>
<feature type="transmembrane region" description="Helical" evidence="1">
    <location>
        <begin position="27"/>
        <end position="49"/>
    </location>
</feature>
<comment type="caution">
    <text evidence="2">The sequence shown here is derived from an EMBL/GenBank/DDBJ whole genome shotgun (WGS) entry which is preliminary data.</text>
</comment>
<dbReference type="AlphaFoldDB" id="A0A8T3DBU0"/>
<reference evidence="2" key="1">
    <citation type="submission" date="2021-01" db="EMBL/GenBank/DDBJ databases">
        <authorList>
            <person name="Zahm M."/>
            <person name="Roques C."/>
            <person name="Cabau C."/>
            <person name="Klopp C."/>
            <person name="Donnadieu C."/>
            <person name="Jouanno E."/>
            <person name="Lampietro C."/>
            <person name="Louis A."/>
            <person name="Herpin A."/>
            <person name="Echchiki A."/>
            <person name="Berthelot C."/>
            <person name="Parey E."/>
            <person name="Roest-Crollius H."/>
            <person name="Braasch I."/>
            <person name="Postlethwait J."/>
            <person name="Bobe J."/>
            <person name="Montfort J."/>
            <person name="Bouchez O."/>
            <person name="Begum T."/>
            <person name="Mejri S."/>
            <person name="Adams A."/>
            <person name="Chen W.-J."/>
            <person name="Guiguen Y."/>
        </authorList>
    </citation>
    <scope>NUCLEOTIDE SEQUENCE</scope>
    <source>
        <tissue evidence="2">Blood</tissue>
    </source>
</reference>
<organism evidence="2 3">
    <name type="scientific">Albula goreensis</name>
    <dbReference type="NCBI Taxonomy" id="1534307"/>
    <lineage>
        <taxon>Eukaryota</taxon>
        <taxon>Metazoa</taxon>
        <taxon>Chordata</taxon>
        <taxon>Craniata</taxon>
        <taxon>Vertebrata</taxon>
        <taxon>Euteleostomi</taxon>
        <taxon>Actinopterygii</taxon>
        <taxon>Neopterygii</taxon>
        <taxon>Teleostei</taxon>
        <taxon>Albuliformes</taxon>
        <taxon>Albulidae</taxon>
        <taxon>Albula</taxon>
    </lineage>
</organism>
<keyword evidence="3" id="KW-1185">Reference proteome</keyword>
<keyword evidence="1" id="KW-0812">Transmembrane</keyword>
<evidence type="ECO:0000313" key="2">
    <source>
        <dbReference type="EMBL" id="KAI1892035.1"/>
    </source>
</evidence>
<evidence type="ECO:0000256" key="1">
    <source>
        <dbReference type="SAM" id="Phobius"/>
    </source>
</evidence>
<gene>
    <name evidence="2" type="ORF">AGOR_G00149840</name>
</gene>
<keyword evidence="1" id="KW-1133">Transmembrane helix</keyword>